<dbReference type="AlphaFoldDB" id="A0A8J4VLT1"/>
<protein>
    <submittedName>
        <fullName evidence="1">Uncharacterized protein</fullName>
    </submittedName>
</protein>
<dbReference type="EMBL" id="JRKL02003759">
    <property type="protein sequence ID" value="KAF3954284.1"/>
    <property type="molecule type" value="Genomic_DNA"/>
</dbReference>
<keyword evidence="2" id="KW-1185">Reference proteome</keyword>
<comment type="caution">
    <text evidence="1">The sequence shown here is derived from an EMBL/GenBank/DDBJ whole genome shotgun (WGS) entry which is preliminary data.</text>
</comment>
<gene>
    <name evidence="1" type="ORF">CMV_020352</name>
</gene>
<proteinExistence type="predicted"/>
<dbReference type="OrthoDB" id="10608223at2759"/>
<organism evidence="1 2">
    <name type="scientific">Castanea mollissima</name>
    <name type="common">Chinese chestnut</name>
    <dbReference type="NCBI Taxonomy" id="60419"/>
    <lineage>
        <taxon>Eukaryota</taxon>
        <taxon>Viridiplantae</taxon>
        <taxon>Streptophyta</taxon>
        <taxon>Embryophyta</taxon>
        <taxon>Tracheophyta</taxon>
        <taxon>Spermatophyta</taxon>
        <taxon>Magnoliopsida</taxon>
        <taxon>eudicotyledons</taxon>
        <taxon>Gunneridae</taxon>
        <taxon>Pentapetalae</taxon>
        <taxon>rosids</taxon>
        <taxon>fabids</taxon>
        <taxon>Fagales</taxon>
        <taxon>Fagaceae</taxon>
        <taxon>Castanea</taxon>
    </lineage>
</organism>
<evidence type="ECO:0000313" key="1">
    <source>
        <dbReference type="EMBL" id="KAF3954284.1"/>
    </source>
</evidence>
<reference evidence="1" key="1">
    <citation type="submission" date="2020-03" db="EMBL/GenBank/DDBJ databases">
        <title>Castanea mollissima Vanexum genome sequencing.</title>
        <authorList>
            <person name="Staton M."/>
        </authorList>
    </citation>
    <scope>NUCLEOTIDE SEQUENCE</scope>
    <source>
        <tissue evidence="1">Leaf</tissue>
    </source>
</reference>
<dbReference type="Proteomes" id="UP000737018">
    <property type="component" value="Unassembled WGS sequence"/>
</dbReference>
<sequence length="90" mass="9641">MGEASGWVGSPNNDGLAAGNLGKARGGSILQDDQGRWIAVPSLFHFLRDASTTKLPSQLLREIYIMRSLSLRPWAVVFASGNEGEAALEI</sequence>
<evidence type="ECO:0000313" key="2">
    <source>
        <dbReference type="Proteomes" id="UP000737018"/>
    </source>
</evidence>
<accession>A0A8J4VLT1</accession>
<name>A0A8J4VLT1_9ROSI</name>